<dbReference type="RefSeq" id="WP_288185317.1">
    <property type="nucleotide sequence ID" value="NZ_LT608335.1"/>
</dbReference>
<dbReference type="Pfam" id="PF12833">
    <property type="entry name" value="HTH_18"/>
    <property type="match status" value="1"/>
</dbReference>
<organism evidence="5">
    <name type="scientific">uncultured Sporomusa sp</name>
    <dbReference type="NCBI Taxonomy" id="307249"/>
    <lineage>
        <taxon>Bacteria</taxon>
        <taxon>Bacillati</taxon>
        <taxon>Bacillota</taxon>
        <taxon>Negativicutes</taxon>
        <taxon>Selenomonadales</taxon>
        <taxon>Sporomusaceae</taxon>
        <taxon>Sporomusa</taxon>
        <taxon>environmental samples</taxon>
    </lineage>
</organism>
<dbReference type="PROSITE" id="PS00041">
    <property type="entry name" value="HTH_ARAC_FAMILY_1"/>
    <property type="match status" value="1"/>
</dbReference>
<dbReference type="InterPro" id="IPR018060">
    <property type="entry name" value="HTH_AraC"/>
</dbReference>
<keyword evidence="1" id="KW-0805">Transcription regulation</keyword>
<evidence type="ECO:0000313" key="5">
    <source>
        <dbReference type="EMBL" id="SCM82708.1"/>
    </source>
</evidence>
<evidence type="ECO:0000256" key="1">
    <source>
        <dbReference type="ARBA" id="ARBA00023015"/>
    </source>
</evidence>
<dbReference type="InterPro" id="IPR009057">
    <property type="entry name" value="Homeodomain-like_sf"/>
</dbReference>
<dbReference type="InterPro" id="IPR018062">
    <property type="entry name" value="HTH_AraC-typ_CS"/>
</dbReference>
<dbReference type="SMART" id="SM00342">
    <property type="entry name" value="HTH_ARAC"/>
    <property type="match status" value="1"/>
</dbReference>
<accession>A0A212LYV6</accession>
<dbReference type="InterPro" id="IPR037923">
    <property type="entry name" value="HTH-like"/>
</dbReference>
<evidence type="ECO:0000256" key="3">
    <source>
        <dbReference type="ARBA" id="ARBA00023163"/>
    </source>
</evidence>
<feature type="domain" description="HTH araC/xylS-type" evidence="4">
    <location>
        <begin position="171"/>
        <end position="269"/>
    </location>
</feature>
<dbReference type="PANTHER" id="PTHR43280:SF29">
    <property type="entry name" value="ARAC-FAMILY TRANSCRIPTIONAL REGULATOR"/>
    <property type="match status" value="1"/>
</dbReference>
<dbReference type="GO" id="GO:0003700">
    <property type="term" value="F:DNA-binding transcription factor activity"/>
    <property type="evidence" value="ECO:0007669"/>
    <property type="project" value="InterPro"/>
</dbReference>
<dbReference type="PRINTS" id="PR00032">
    <property type="entry name" value="HTHARAC"/>
</dbReference>
<gene>
    <name evidence="5" type="ORF">KL86SPO_50479</name>
</gene>
<dbReference type="EMBL" id="FMJE01000005">
    <property type="protein sequence ID" value="SCM82708.1"/>
    <property type="molecule type" value="Genomic_DNA"/>
</dbReference>
<dbReference type="SUPFAM" id="SSF51215">
    <property type="entry name" value="Regulatory protein AraC"/>
    <property type="match status" value="1"/>
</dbReference>
<dbReference type="PANTHER" id="PTHR43280">
    <property type="entry name" value="ARAC-FAMILY TRANSCRIPTIONAL REGULATOR"/>
    <property type="match status" value="1"/>
</dbReference>
<reference evidence="5" key="1">
    <citation type="submission" date="2016-08" db="EMBL/GenBank/DDBJ databases">
        <authorList>
            <person name="Seilhamer J.J."/>
        </authorList>
    </citation>
    <scope>NUCLEOTIDE SEQUENCE</scope>
    <source>
        <strain evidence="5">86</strain>
    </source>
</reference>
<dbReference type="GO" id="GO:0043565">
    <property type="term" value="F:sequence-specific DNA binding"/>
    <property type="evidence" value="ECO:0007669"/>
    <property type="project" value="InterPro"/>
</dbReference>
<dbReference type="AlphaFoldDB" id="A0A212LYV6"/>
<dbReference type="PROSITE" id="PS01124">
    <property type="entry name" value="HTH_ARAC_FAMILY_2"/>
    <property type="match status" value="1"/>
</dbReference>
<keyword evidence="2" id="KW-0238">DNA-binding</keyword>
<protein>
    <submittedName>
        <fullName evidence="5">Helix-turn-helix, AraC domain-containing protein</fullName>
    </submittedName>
</protein>
<name>A0A212LYV6_9FIRM</name>
<evidence type="ECO:0000259" key="4">
    <source>
        <dbReference type="PROSITE" id="PS01124"/>
    </source>
</evidence>
<keyword evidence="3" id="KW-0804">Transcription</keyword>
<proteinExistence type="predicted"/>
<evidence type="ECO:0000256" key="2">
    <source>
        <dbReference type="ARBA" id="ARBA00023125"/>
    </source>
</evidence>
<dbReference type="InterPro" id="IPR020449">
    <property type="entry name" value="Tscrpt_reg_AraC-type_HTH"/>
</dbReference>
<dbReference type="Gene3D" id="1.10.10.60">
    <property type="entry name" value="Homeodomain-like"/>
    <property type="match status" value="2"/>
</dbReference>
<sequence length="275" mass="31020">MKADIDEMAEYFSRVSLDLVDAYKTVIKPGNKQLGTYTAPASGLVFPLRGRARMTFDGVSYEMGPGRVFHAGPGMTLDKEVVGESEWEFILIHYQISDSDRHAFPYASSHYELEPGYNPQINEMLQRLYKTCAMPGSLQALRAKSLFFTIMDAVLNCYGERRSQSGRELVEQAMEYMNAHYMEQLTIPKLAEQHGLGSKRFAYLFQKHGGMSPNEYLIAQRVKQAKELLCTTACSVTEVALCVGYSDPYYFSKLFKKYTGVSPVHYNAALKKNTG</sequence>
<dbReference type="SUPFAM" id="SSF46689">
    <property type="entry name" value="Homeodomain-like"/>
    <property type="match status" value="2"/>
</dbReference>